<dbReference type="Ensembl" id="ENSSFOT00015046663.1">
    <property type="protein sequence ID" value="ENSSFOP00015078183.1"/>
    <property type="gene ID" value="ENSSFOG00015028198.1"/>
</dbReference>
<dbReference type="PANTHER" id="PTHR11703:SF0">
    <property type="entry name" value="DEOXYHYPUSINE SYNTHASE"/>
    <property type="match status" value="1"/>
</dbReference>
<dbReference type="SUPFAM" id="SSF52467">
    <property type="entry name" value="DHS-like NAD/FAD-binding domain"/>
    <property type="match status" value="1"/>
</dbReference>
<dbReference type="InterPro" id="IPR029035">
    <property type="entry name" value="DHS-like_NAD/FAD-binding_dom"/>
</dbReference>
<keyword evidence="4" id="KW-1185">Reference proteome</keyword>
<organism evidence="3 4">
    <name type="scientific">Scleropages formosus</name>
    <name type="common">Asian bonytongue</name>
    <name type="synonym">Osteoglossum formosum</name>
    <dbReference type="NCBI Taxonomy" id="113540"/>
    <lineage>
        <taxon>Eukaryota</taxon>
        <taxon>Metazoa</taxon>
        <taxon>Chordata</taxon>
        <taxon>Craniata</taxon>
        <taxon>Vertebrata</taxon>
        <taxon>Euteleostomi</taxon>
        <taxon>Actinopterygii</taxon>
        <taxon>Neopterygii</taxon>
        <taxon>Teleostei</taxon>
        <taxon>Osteoglossocephala</taxon>
        <taxon>Osteoglossomorpha</taxon>
        <taxon>Osteoglossiformes</taxon>
        <taxon>Osteoglossidae</taxon>
        <taxon>Scleropages</taxon>
    </lineage>
</organism>
<dbReference type="Gene3D" id="3.40.910.10">
    <property type="entry name" value="Deoxyhypusine synthase"/>
    <property type="match status" value="1"/>
</dbReference>
<dbReference type="InterPro" id="IPR002773">
    <property type="entry name" value="Deoxyhypusine_synthase"/>
</dbReference>
<keyword evidence="2" id="KW-0520">NAD</keyword>
<evidence type="ECO:0000256" key="2">
    <source>
        <dbReference type="ARBA" id="ARBA00023027"/>
    </source>
</evidence>
<dbReference type="GO" id="GO:0005737">
    <property type="term" value="C:cytoplasm"/>
    <property type="evidence" value="ECO:0007669"/>
    <property type="project" value="TreeGrafter"/>
</dbReference>
<dbReference type="Pfam" id="PF01916">
    <property type="entry name" value="DS"/>
    <property type="match status" value="1"/>
</dbReference>
<dbReference type="PANTHER" id="PTHR11703">
    <property type="entry name" value="DEOXYHYPUSINE SYNTHASE"/>
    <property type="match status" value="1"/>
</dbReference>
<dbReference type="Proteomes" id="UP000694397">
    <property type="component" value="Chromosome 3"/>
</dbReference>
<dbReference type="AlphaFoldDB" id="A0A8C9WSU1"/>
<gene>
    <name evidence="3" type="primary">DHPS</name>
</gene>
<evidence type="ECO:0000313" key="3">
    <source>
        <dbReference type="Ensembl" id="ENSSFOP00015078183.1"/>
    </source>
</evidence>
<protein>
    <submittedName>
        <fullName evidence="3">Deoxyhypusine synthase</fullName>
    </submittedName>
</protein>
<accession>A0A8C9WSU1</accession>
<dbReference type="GO" id="GO:0034038">
    <property type="term" value="F:deoxyhypusine synthase activity"/>
    <property type="evidence" value="ECO:0007669"/>
    <property type="project" value="TreeGrafter"/>
</dbReference>
<dbReference type="GeneTree" id="ENSGT00390000008063"/>
<proteinExistence type="inferred from homology"/>
<evidence type="ECO:0000313" key="4">
    <source>
        <dbReference type="Proteomes" id="UP000694397"/>
    </source>
</evidence>
<reference evidence="3" key="2">
    <citation type="submission" date="2025-08" db="UniProtKB">
        <authorList>
            <consortium name="Ensembl"/>
        </authorList>
    </citation>
    <scope>IDENTIFICATION</scope>
</reference>
<name>A0A8C9WSU1_SCLFO</name>
<reference evidence="3 4" key="1">
    <citation type="submission" date="2019-04" db="EMBL/GenBank/DDBJ databases">
        <authorList>
            <consortium name="Wellcome Sanger Institute Data Sharing"/>
        </authorList>
    </citation>
    <scope>NUCLEOTIDE SEQUENCE [LARGE SCALE GENOMIC DNA]</scope>
</reference>
<dbReference type="InterPro" id="IPR036982">
    <property type="entry name" value="Deoxyhypusine_synthase_sf"/>
</dbReference>
<evidence type="ECO:0000256" key="1">
    <source>
        <dbReference type="ARBA" id="ARBA00009892"/>
    </source>
</evidence>
<comment type="similarity">
    <text evidence="1">Belongs to the deoxyhypusine synthase family.</text>
</comment>
<reference evidence="3" key="3">
    <citation type="submission" date="2025-09" db="UniProtKB">
        <authorList>
            <consortium name="Ensembl"/>
        </authorList>
    </citation>
    <scope>IDENTIFICATION</scope>
</reference>
<sequence>MPILDQMVLEQNTEGTRWTPSKMIHRLGKEVNSPDFVKYVYYNDIPVFCPALPHASLGDVIYVRSYKNPARVLDISECERQKRESGQGVVYGDASIIFPLLVAETFPSRTSQLRGEERLTAPHLLHISSSSSQILF</sequence>